<keyword evidence="9" id="KW-0548">Nucleotidyltransferase</keyword>
<keyword evidence="1 9" id="KW-0808">Transferase</keyword>
<reference evidence="9 10" key="1">
    <citation type="journal article" date="2012" name="J. Bacteriol.">
        <title>Genome Sequence of Nitratireductor indicus Type Strain C115.</title>
        <authorList>
            <person name="Lai Q."/>
            <person name="Li G."/>
            <person name="Yu Z."/>
            <person name="Shao Z."/>
        </authorList>
    </citation>
    <scope>NUCLEOTIDE SEQUENCE [LARGE SCALE GENOMIC DNA]</scope>
    <source>
        <strain evidence="9 10">C115</strain>
    </source>
</reference>
<evidence type="ECO:0000256" key="1">
    <source>
        <dbReference type="ARBA" id="ARBA00022679"/>
    </source>
</evidence>
<comment type="caution">
    <text evidence="9">The sequence shown here is derived from an EMBL/GenBank/DDBJ whole genome shotgun (WGS) entry which is preliminary data.</text>
</comment>
<feature type="domain" description="Adenylyltransferase AadA C-terminal" evidence="8">
    <location>
        <begin position="161"/>
        <end position="262"/>
    </location>
</feature>
<dbReference type="GO" id="GO:0009012">
    <property type="term" value="F:aminoglycoside 3''-adenylyltransferase activity"/>
    <property type="evidence" value="ECO:0007669"/>
    <property type="project" value="UniProtKB-EC"/>
</dbReference>
<dbReference type="EMBL" id="AMSI01000028">
    <property type="protein sequence ID" value="EKF40024.1"/>
    <property type="molecule type" value="Genomic_DNA"/>
</dbReference>
<dbReference type="NCBIfam" id="NF010309">
    <property type="entry name" value="PRK13746.1"/>
    <property type="match status" value="1"/>
</dbReference>
<evidence type="ECO:0000259" key="7">
    <source>
        <dbReference type="Pfam" id="PF01909"/>
    </source>
</evidence>
<dbReference type="AlphaFoldDB" id="K2NQ89"/>
<proteinExistence type="predicted"/>
<keyword evidence="2" id="KW-0046">Antibiotic resistance</keyword>
<sequence>MMSYAHYKTIMQVELHQTEQIQSALLTLQRWLGDVLLGVYLHGSAVSGGLRPQSDIDLLAVVQSALTDSQRNGLLLDLMHLSGRHPAVPRGPRCLEVMVFCQAELNRSDYPARAEFVYGEWLREAFEAGHTPMPERDPEYSLVIAQAYQEAIPLFGPPRSELLRDVSAEHVNQAMRDSLPDLLDGLHGDERNVLLTLARMWHTGSTGNFVTKDAAAEWAITRLSGSDAMALDHARRAYLGEITDDWSNQGSAARELAGRMSENVTNSM</sequence>
<dbReference type="Pfam" id="PF13427">
    <property type="entry name" value="AadA_C"/>
    <property type="match status" value="1"/>
</dbReference>
<comment type="catalytic activity">
    <reaction evidence="5">
        <text>spectinomycin + ATP = 9-O-adenylylspectinomycin + diphosphate</text>
        <dbReference type="Rhea" id="RHEA:63228"/>
        <dbReference type="ChEBI" id="CHEBI:30616"/>
        <dbReference type="ChEBI" id="CHEBI:33019"/>
        <dbReference type="ChEBI" id="CHEBI:146260"/>
        <dbReference type="ChEBI" id="CHEBI:146261"/>
    </reaction>
</comment>
<evidence type="ECO:0000259" key="8">
    <source>
        <dbReference type="Pfam" id="PF13427"/>
    </source>
</evidence>
<dbReference type="STRING" id="721133.SAMN05216176_11753"/>
<evidence type="ECO:0000313" key="10">
    <source>
        <dbReference type="Proteomes" id="UP000007374"/>
    </source>
</evidence>
<evidence type="ECO:0000256" key="4">
    <source>
        <dbReference type="ARBA" id="ARBA00035252"/>
    </source>
</evidence>
<dbReference type="SUPFAM" id="SSF81301">
    <property type="entry name" value="Nucleotidyltransferase"/>
    <property type="match status" value="1"/>
</dbReference>
<dbReference type="InterPro" id="IPR025184">
    <property type="entry name" value="AadA_C"/>
</dbReference>
<dbReference type="CDD" id="cd05403">
    <property type="entry name" value="NT_KNTase_like"/>
    <property type="match status" value="1"/>
</dbReference>
<accession>K2NQ89</accession>
<dbReference type="GO" id="GO:0046677">
    <property type="term" value="P:response to antibiotic"/>
    <property type="evidence" value="ECO:0007669"/>
    <property type="project" value="UniProtKB-KW"/>
</dbReference>
<gene>
    <name evidence="9" type="ORF">NA8A_23033</name>
</gene>
<protein>
    <recommendedName>
        <fullName evidence="4">Aminoglycoside (3'') (9) adenylyltransferase</fullName>
        <ecNumber evidence="3">2.7.7.47</ecNumber>
    </recommendedName>
</protein>
<dbReference type="PATRIC" id="fig|1231190.3.peg.4747"/>
<feature type="domain" description="Polymerase nucleotidyl transferase" evidence="7">
    <location>
        <begin position="36"/>
        <end position="65"/>
    </location>
</feature>
<dbReference type="InterPro" id="IPR024172">
    <property type="entry name" value="AadA/Aad9"/>
</dbReference>
<comment type="catalytic activity">
    <reaction evidence="6">
        <text>streptomycin + ATP = 3''-O-adenylylstreptomycin + diphosphate</text>
        <dbReference type="Rhea" id="RHEA:20245"/>
        <dbReference type="ChEBI" id="CHEBI:30616"/>
        <dbReference type="ChEBI" id="CHEBI:33019"/>
        <dbReference type="ChEBI" id="CHEBI:58007"/>
        <dbReference type="ChEBI" id="CHEBI:58605"/>
        <dbReference type="EC" id="2.7.7.47"/>
    </reaction>
</comment>
<dbReference type="GO" id="GO:0070566">
    <property type="term" value="F:adenylyltransferase activity"/>
    <property type="evidence" value="ECO:0007669"/>
    <property type="project" value="InterPro"/>
</dbReference>
<dbReference type="Proteomes" id="UP000007374">
    <property type="component" value="Unassembled WGS sequence"/>
</dbReference>
<dbReference type="Gene3D" id="3.30.460.10">
    <property type="entry name" value="Beta Polymerase, domain 2"/>
    <property type="match status" value="1"/>
</dbReference>
<evidence type="ECO:0000256" key="6">
    <source>
        <dbReference type="ARBA" id="ARBA00048566"/>
    </source>
</evidence>
<dbReference type="InterPro" id="IPR002934">
    <property type="entry name" value="Polymerase_NTP_transf_dom"/>
</dbReference>
<dbReference type="InterPro" id="IPR043519">
    <property type="entry name" value="NT_sf"/>
</dbReference>
<evidence type="ECO:0000256" key="3">
    <source>
        <dbReference type="ARBA" id="ARBA00035126"/>
    </source>
</evidence>
<name>K2NQ89_9HYPH</name>
<dbReference type="PIRSF" id="PIRSF000819">
    <property type="entry name" value="Streptomycin_3-adenylyltransf"/>
    <property type="match status" value="1"/>
</dbReference>
<dbReference type="eggNOG" id="COG1708">
    <property type="taxonomic scope" value="Bacteria"/>
</dbReference>
<organism evidence="9 10">
    <name type="scientific">Nitratireductor indicus C115</name>
    <dbReference type="NCBI Taxonomy" id="1231190"/>
    <lineage>
        <taxon>Bacteria</taxon>
        <taxon>Pseudomonadati</taxon>
        <taxon>Pseudomonadota</taxon>
        <taxon>Alphaproteobacteria</taxon>
        <taxon>Hyphomicrobiales</taxon>
        <taxon>Phyllobacteriaceae</taxon>
        <taxon>Nitratireductor</taxon>
    </lineage>
</organism>
<dbReference type="EC" id="2.7.7.47" evidence="3"/>
<evidence type="ECO:0000313" key="9">
    <source>
        <dbReference type="EMBL" id="EKF40024.1"/>
    </source>
</evidence>
<dbReference type="Pfam" id="PF01909">
    <property type="entry name" value="NTP_transf_2"/>
    <property type="match status" value="1"/>
</dbReference>
<evidence type="ECO:0000256" key="5">
    <source>
        <dbReference type="ARBA" id="ARBA00047831"/>
    </source>
</evidence>
<evidence type="ECO:0000256" key="2">
    <source>
        <dbReference type="ARBA" id="ARBA00023251"/>
    </source>
</evidence>
<keyword evidence="10" id="KW-1185">Reference proteome</keyword>